<keyword evidence="3" id="KW-0479">Metal-binding</keyword>
<dbReference type="SMART" id="SM00184">
    <property type="entry name" value="RING"/>
    <property type="match status" value="1"/>
</dbReference>
<feature type="region of interest" description="Disordered" evidence="9">
    <location>
        <begin position="193"/>
        <end position="220"/>
    </location>
</feature>
<evidence type="ECO:0000256" key="3">
    <source>
        <dbReference type="ARBA" id="ARBA00022723"/>
    </source>
</evidence>
<evidence type="ECO:0000259" key="10">
    <source>
        <dbReference type="PROSITE" id="PS50089"/>
    </source>
</evidence>
<evidence type="ECO:0000256" key="4">
    <source>
        <dbReference type="ARBA" id="ARBA00022771"/>
    </source>
</evidence>
<dbReference type="EMBL" id="CAJVPL010000027">
    <property type="protein sequence ID" value="CAG8435600.1"/>
    <property type="molecule type" value="Genomic_DNA"/>
</dbReference>
<dbReference type="CDD" id="cd16454">
    <property type="entry name" value="RING-H2_PA-TM-RING"/>
    <property type="match status" value="1"/>
</dbReference>
<keyword evidence="2" id="KW-0812">Transmembrane</keyword>
<proteinExistence type="predicted"/>
<comment type="caution">
    <text evidence="11">The sequence shown here is derived from an EMBL/GenBank/DDBJ whole genome shotgun (WGS) entry which is preliminary data.</text>
</comment>
<reference evidence="11" key="1">
    <citation type="submission" date="2021-06" db="EMBL/GenBank/DDBJ databases">
        <authorList>
            <person name="Kallberg Y."/>
            <person name="Tangrot J."/>
            <person name="Rosling A."/>
        </authorList>
    </citation>
    <scope>NUCLEOTIDE SEQUENCE</scope>
    <source>
        <strain evidence="11">MT106</strain>
    </source>
</reference>
<comment type="subcellular location">
    <subcellularLocation>
        <location evidence="1">Membrane</location>
        <topology evidence="1">Single-pass membrane protein</topology>
    </subcellularLocation>
</comment>
<organism evidence="11 12">
    <name type="scientific">Ambispora gerdemannii</name>
    <dbReference type="NCBI Taxonomy" id="144530"/>
    <lineage>
        <taxon>Eukaryota</taxon>
        <taxon>Fungi</taxon>
        <taxon>Fungi incertae sedis</taxon>
        <taxon>Mucoromycota</taxon>
        <taxon>Glomeromycotina</taxon>
        <taxon>Glomeromycetes</taxon>
        <taxon>Archaeosporales</taxon>
        <taxon>Ambisporaceae</taxon>
        <taxon>Ambispora</taxon>
    </lineage>
</organism>
<name>A0A9N8YND8_9GLOM</name>
<evidence type="ECO:0000256" key="9">
    <source>
        <dbReference type="SAM" id="MobiDB-lite"/>
    </source>
</evidence>
<feature type="region of interest" description="Disordered" evidence="9">
    <location>
        <begin position="310"/>
        <end position="348"/>
    </location>
</feature>
<dbReference type="OrthoDB" id="8062037at2759"/>
<feature type="compositionally biased region" description="Basic and acidic residues" evidence="9">
    <location>
        <begin position="250"/>
        <end position="281"/>
    </location>
</feature>
<protein>
    <submittedName>
        <fullName evidence="11">3700_t:CDS:1</fullName>
    </submittedName>
</protein>
<gene>
    <name evidence="11" type="ORF">AGERDE_LOCUS558</name>
</gene>
<dbReference type="InterPro" id="IPR001841">
    <property type="entry name" value="Znf_RING"/>
</dbReference>
<feature type="compositionally biased region" description="Basic and acidic residues" evidence="9">
    <location>
        <begin position="316"/>
        <end position="331"/>
    </location>
</feature>
<feature type="compositionally biased region" description="Low complexity" evidence="9">
    <location>
        <begin position="459"/>
        <end position="476"/>
    </location>
</feature>
<evidence type="ECO:0000256" key="1">
    <source>
        <dbReference type="ARBA" id="ARBA00004167"/>
    </source>
</evidence>
<dbReference type="InterPro" id="IPR051653">
    <property type="entry name" value="E3_ligase_sorting_rcpt"/>
</dbReference>
<feature type="compositionally biased region" description="Polar residues" evidence="9">
    <location>
        <begin position="538"/>
        <end position="553"/>
    </location>
</feature>
<evidence type="ECO:0000256" key="7">
    <source>
        <dbReference type="ARBA" id="ARBA00023136"/>
    </source>
</evidence>
<evidence type="ECO:0000256" key="6">
    <source>
        <dbReference type="ARBA" id="ARBA00022989"/>
    </source>
</evidence>
<feature type="compositionally biased region" description="Basic residues" evidence="9">
    <location>
        <begin position="506"/>
        <end position="518"/>
    </location>
</feature>
<evidence type="ECO:0000313" key="12">
    <source>
        <dbReference type="Proteomes" id="UP000789831"/>
    </source>
</evidence>
<dbReference type="SUPFAM" id="SSF57850">
    <property type="entry name" value="RING/U-box"/>
    <property type="match status" value="1"/>
</dbReference>
<dbReference type="Proteomes" id="UP000789831">
    <property type="component" value="Unassembled WGS sequence"/>
</dbReference>
<dbReference type="AlphaFoldDB" id="A0A9N8YND8"/>
<feature type="compositionally biased region" description="Polar residues" evidence="9">
    <location>
        <begin position="441"/>
        <end position="458"/>
    </location>
</feature>
<feature type="compositionally biased region" description="Low complexity" evidence="9">
    <location>
        <begin position="523"/>
        <end position="537"/>
    </location>
</feature>
<keyword evidence="7" id="KW-0472">Membrane</keyword>
<evidence type="ECO:0000313" key="11">
    <source>
        <dbReference type="EMBL" id="CAG8435600.1"/>
    </source>
</evidence>
<dbReference type="Pfam" id="PF13639">
    <property type="entry name" value="zf-RING_2"/>
    <property type="match status" value="1"/>
</dbReference>
<evidence type="ECO:0000256" key="5">
    <source>
        <dbReference type="ARBA" id="ARBA00022833"/>
    </source>
</evidence>
<accession>A0A9N8YND8</accession>
<feature type="region of interest" description="Disordered" evidence="9">
    <location>
        <begin position="441"/>
        <end position="476"/>
    </location>
</feature>
<dbReference type="InterPro" id="IPR013083">
    <property type="entry name" value="Znf_RING/FYVE/PHD"/>
</dbReference>
<keyword evidence="12" id="KW-1185">Reference proteome</keyword>
<feature type="region of interest" description="Disordered" evidence="9">
    <location>
        <begin position="244"/>
        <end position="295"/>
    </location>
</feature>
<dbReference type="PANTHER" id="PTHR47168:SF1">
    <property type="entry name" value="OS02G0798600 PROTEIN"/>
    <property type="match status" value="1"/>
</dbReference>
<keyword evidence="4 8" id="KW-0863">Zinc-finger</keyword>
<dbReference type="PROSITE" id="PS50089">
    <property type="entry name" value="ZF_RING_2"/>
    <property type="match status" value="1"/>
</dbReference>
<dbReference type="PANTHER" id="PTHR47168">
    <property type="entry name" value="RING ZINC FINGER DOMAIN SUPERFAMILY PROTEIN-RELATED"/>
    <property type="match status" value="1"/>
</dbReference>
<feature type="domain" description="RING-type" evidence="10">
    <location>
        <begin position="386"/>
        <end position="428"/>
    </location>
</feature>
<evidence type="ECO:0000256" key="8">
    <source>
        <dbReference type="PROSITE-ProRule" id="PRU00175"/>
    </source>
</evidence>
<evidence type="ECO:0000256" key="2">
    <source>
        <dbReference type="ARBA" id="ARBA00022692"/>
    </source>
</evidence>
<keyword evidence="6" id="KW-1133">Transmembrane helix</keyword>
<dbReference type="Gene3D" id="3.30.40.10">
    <property type="entry name" value="Zinc/RING finger domain, C3HC4 (zinc finger)"/>
    <property type="match status" value="1"/>
</dbReference>
<sequence>MTCFSRLKSKSNDNPRLGRRQEMVRIHYSKPFSTTLAFTLTLFLIILSSLNSKSAAAEYNNIGAGVNNDSNSYVATILSGGKDVNFELSPVKNSFALDIRQAQLYLWTNTSNNTPPKDNWVALIDCDPLASSTIKQVLEHNPSAILVSQGASCPQQYVDAPDNTNVEPIFQSKQLDSYINSLKQGENISISIVSRPHSLHNDKSNTSGTGEPPPNRLRPSRSVGVTVLESFPVYLFSLGGVNAIGTNSNESEKDPKDEIDVEKGLRNDPDKINNGESKNDDNTTQDDDGPDYMAVPYESESLNEENAISNANNSNDIKDDDNQTDEINKDDNNEDDEKSSTDESPTPLIIPKQIVAQLQNSSKTCSISTLSGSVMSNHVTEEQLTCPICLGDFEAGEELRVLPCHHQYHTSCIDPWLLDISPLCPMCKADFTTWNIDVSAQQGSTDDPSASTISVDSSATPPTTTQQAPPIDNSDAISQISSIDDSLHTFPHFRWIKYLTAIRRAGRRNRRRSRRPNVRHSAQPPRIQHQHQRQQSSDAASGSNDSPLNRVSM</sequence>
<dbReference type="GO" id="GO:0008270">
    <property type="term" value="F:zinc ion binding"/>
    <property type="evidence" value="ECO:0007669"/>
    <property type="project" value="UniProtKB-KW"/>
</dbReference>
<keyword evidence="5" id="KW-0862">Zinc</keyword>
<dbReference type="GO" id="GO:0016020">
    <property type="term" value="C:membrane"/>
    <property type="evidence" value="ECO:0007669"/>
    <property type="project" value="UniProtKB-SubCell"/>
</dbReference>
<feature type="region of interest" description="Disordered" evidence="9">
    <location>
        <begin position="506"/>
        <end position="553"/>
    </location>
</feature>